<dbReference type="PROSITE" id="PS50893">
    <property type="entry name" value="ABC_TRANSPORTER_2"/>
    <property type="match status" value="1"/>
</dbReference>
<dbReference type="GO" id="GO:0005524">
    <property type="term" value="F:ATP binding"/>
    <property type="evidence" value="ECO:0007669"/>
    <property type="project" value="UniProtKB-KW"/>
</dbReference>
<sequence>MTQTGAPEPDGETIICVRGLKNAFGEQVVHDDLDLDVRRGEILGVVGGSGTGKSVLMRSIIGLQPPVAGDVRVFGEPTADRDEEDTIAIRKRWGVLFQGGALFSTLTVAENVQVPLKEFYPKLAPALLDQIANYKVVMTGLPAEAGPKYPSELSGGMKKRAGLARALALDPELLFLDEPTAGLDPIGAAAFDELTKSLQRSLGLTVFLITHDLDTLHAICDRVAVLADKKVIAVGTIDELLALDHPWIQEYFNGPRGRAAVDSADRHAAREEA</sequence>
<reference evidence="5 6" key="1">
    <citation type="submission" date="2019-04" db="EMBL/GenBank/DDBJ databases">
        <authorList>
            <person name="Yang Y."/>
            <person name="Wei D."/>
        </authorList>
    </citation>
    <scope>NUCLEOTIDE SEQUENCE [LARGE SCALE GENOMIC DNA]</scope>
    <source>
        <strain evidence="5 6">L-1-4w-11</strain>
    </source>
</reference>
<keyword evidence="1" id="KW-0813">Transport</keyword>
<dbReference type="EMBL" id="SWKR01000002">
    <property type="protein sequence ID" value="TKD52353.1"/>
    <property type="molecule type" value="Genomic_DNA"/>
</dbReference>
<evidence type="ECO:0000313" key="5">
    <source>
        <dbReference type="EMBL" id="TKD52353.1"/>
    </source>
</evidence>
<organism evidence="5 6">
    <name type="scientific">Sphingomonas baiyangensis</name>
    <dbReference type="NCBI Taxonomy" id="2572576"/>
    <lineage>
        <taxon>Bacteria</taxon>
        <taxon>Pseudomonadati</taxon>
        <taxon>Pseudomonadota</taxon>
        <taxon>Alphaproteobacteria</taxon>
        <taxon>Sphingomonadales</taxon>
        <taxon>Sphingomonadaceae</taxon>
        <taxon>Sphingomonas</taxon>
    </lineage>
</organism>
<gene>
    <name evidence="5" type="ORF">FBR43_15440</name>
</gene>
<dbReference type="CDD" id="cd03261">
    <property type="entry name" value="ABC_Org_Solvent_Resistant"/>
    <property type="match status" value="1"/>
</dbReference>
<feature type="domain" description="ABC transporter" evidence="4">
    <location>
        <begin position="15"/>
        <end position="253"/>
    </location>
</feature>
<dbReference type="OrthoDB" id="9802264at2"/>
<evidence type="ECO:0000313" key="6">
    <source>
        <dbReference type="Proteomes" id="UP000309138"/>
    </source>
</evidence>
<comment type="caution">
    <text evidence="5">The sequence shown here is derived from an EMBL/GenBank/DDBJ whole genome shotgun (WGS) entry which is preliminary data.</text>
</comment>
<dbReference type="Proteomes" id="UP000309138">
    <property type="component" value="Unassembled WGS sequence"/>
</dbReference>
<evidence type="ECO:0000259" key="4">
    <source>
        <dbReference type="PROSITE" id="PS50893"/>
    </source>
</evidence>
<dbReference type="PANTHER" id="PTHR43023:SF3">
    <property type="entry name" value="PROTEIN TRIGALACTOSYLDIACYLGLYCEROL 3, CHLOROPLASTIC"/>
    <property type="match status" value="1"/>
</dbReference>
<dbReference type="PROSITE" id="PS00211">
    <property type="entry name" value="ABC_TRANSPORTER_1"/>
    <property type="match status" value="1"/>
</dbReference>
<dbReference type="GO" id="GO:0016887">
    <property type="term" value="F:ATP hydrolysis activity"/>
    <property type="evidence" value="ECO:0007669"/>
    <property type="project" value="InterPro"/>
</dbReference>
<keyword evidence="3 5" id="KW-0067">ATP-binding</keyword>
<dbReference type="SUPFAM" id="SSF52540">
    <property type="entry name" value="P-loop containing nucleoside triphosphate hydrolases"/>
    <property type="match status" value="1"/>
</dbReference>
<dbReference type="InterPro" id="IPR003439">
    <property type="entry name" value="ABC_transporter-like_ATP-bd"/>
</dbReference>
<proteinExistence type="predicted"/>
<dbReference type="PANTHER" id="PTHR43023">
    <property type="entry name" value="PROTEIN TRIGALACTOSYLDIACYLGLYCEROL 3, CHLOROPLASTIC"/>
    <property type="match status" value="1"/>
</dbReference>
<evidence type="ECO:0000256" key="1">
    <source>
        <dbReference type="ARBA" id="ARBA00022448"/>
    </source>
</evidence>
<dbReference type="InterPro" id="IPR017871">
    <property type="entry name" value="ABC_transporter-like_CS"/>
</dbReference>
<accession>A0A4U1L7D9</accession>
<protein>
    <submittedName>
        <fullName evidence="5">ABC transporter ATP-binding protein</fullName>
    </submittedName>
</protein>
<dbReference type="InterPro" id="IPR003593">
    <property type="entry name" value="AAA+_ATPase"/>
</dbReference>
<keyword evidence="6" id="KW-1185">Reference proteome</keyword>
<dbReference type="AlphaFoldDB" id="A0A4U1L7D9"/>
<evidence type="ECO:0000256" key="3">
    <source>
        <dbReference type="ARBA" id="ARBA00022840"/>
    </source>
</evidence>
<dbReference type="Pfam" id="PF00005">
    <property type="entry name" value="ABC_tran"/>
    <property type="match status" value="1"/>
</dbReference>
<name>A0A4U1L7D9_9SPHN</name>
<keyword evidence="2" id="KW-0547">Nucleotide-binding</keyword>
<dbReference type="InterPro" id="IPR027417">
    <property type="entry name" value="P-loop_NTPase"/>
</dbReference>
<dbReference type="SMART" id="SM00382">
    <property type="entry name" value="AAA"/>
    <property type="match status" value="1"/>
</dbReference>
<dbReference type="Gene3D" id="3.40.50.300">
    <property type="entry name" value="P-loop containing nucleotide triphosphate hydrolases"/>
    <property type="match status" value="1"/>
</dbReference>
<evidence type="ECO:0000256" key="2">
    <source>
        <dbReference type="ARBA" id="ARBA00022741"/>
    </source>
</evidence>